<evidence type="ECO:0000313" key="3">
    <source>
        <dbReference type="Proteomes" id="UP000722957"/>
    </source>
</evidence>
<dbReference type="InterPro" id="IPR029045">
    <property type="entry name" value="ClpP/crotonase-like_dom_sf"/>
</dbReference>
<evidence type="ECO:0000256" key="1">
    <source>
        <dbReference type="SAM" id="SignalP"/>
    </source>
</evidence>
<proteinExistence type="predicted"/>
<organism evidence="2 3">
    <name type="scientific">Vibrio anguillarum</name>
    <name type="common">Listonella anguillarum</name>
    <dbReference type="NCBI Taxonomy" id="55601"/>
    <lineage>
        <taxon>Bacteria</taxon>
        <taxon>Pseudomonadati</taxon>
        <taxon>Pseudomonadota</taxon>
        <taxon>Gammaproteobacteria</taxon>
        <taxon>Vibrionales</taxon>
        <taxon>Vibrionaceae</taxon>
        <taxon>Vibrio</taxon>
    </lineage>
</organism>
<sequence>MKTKLLALTLPLTLCSFAYANNSELDLTEVTIANDAIYYKGVLSPEGNELAFELYERAKEKPNTLIITSDGGDIMLGIELGRWVYDNKMSVEVNDYCLSSCANYVFTAGKIKYISNRAIIGFHGGATSEVFDMSEIDDMLFGLPKKERDEEKRRLLLDMQRYLKKAKAEEKEYFKKIQVNQAITTLGQNHKYKIYDTNRYSGWTYVPDDYEKLGVYNVIVKSPPWKLVQIENKGFGEVFIVKVE</sequence>
<protein>
    <submittedName>
        <fullName evidence="2">Peptidase</fullName>
    </submittedName>
</protein>
<dbReference type="KEGG" id="vau:VANGNB10_cI2572"/>
<accession>A0A1Y0NTC1</accession>
<comment type="caution">
    <text evidence="2">The sequence shown here is derived from an EMBL/GenBank/DDBJ whole genome shotgun (WGS) entry which is preliminary data.</text>
</comment>
<dbReference type="AlphaFoldDB" id="A0A1Y0NTC1"/>
<name>A0A1Y0NTC1_VIBAN</name>
<keyword evidence="1" id="KW-0732">Signal</keyword>
<dbReference type="Proteomes" id="UP000722957">
    <property type="component" value="Unassembled WGS sequence"/>
</dbReference>
<gene>
    <name evidence="2" type="ORF">EAY07_19820</name>
</gene>
<feature type="chain" id="PRO_5044378362" evidence="1">
    <location>
        <begin position="21"/>
        <end position="244"/>
    </location>
</feature>
<feature type="signal peptide" evidence="1">
    <location>
        <begin position="1"/>
        <end position="20"/>
    </location>
</feature>
<dbReference type="RefSeq" id="WP_019281366.1">
    <property type="nucleotide sequence ID" value="NZ_CP020534.1"/>
</dbReference>
<dbReference type="EMBL" id="RDOM01000120">
    <property type="protein sequence ID" value="MBF4274217.1"/>
    <property type="molecule type" value="Genomic_DNA"/>
</dbReference>
<reference evidence="2 3" key="1">
    <citation type="journal article" date="2021" name="PeerJ">
        <title>Analysis of 44 Vibrio anguillarum genomes reveals high genetic diversity.</title>
        <authorList>
            <person name="Hansen M.J."/>
            <person name="Dalsgaard I."/>
        </authorList>
    </citation>
    <scope>NUCLEOTIDE SEQUENCE [LARGE SCALE GENOMIC DNA]</scope>
    <source>
        <strain evidence="2 3">17-16730-2A</strain>
    </source>
</reference>
<dbReference type="Gene3D" id="3.90.226.10">
    <property type="entry name" value="2-enoyl-CoA Hydratase, Chain A, domain 1"/>
    <property type="match status" value="1"/>
</dbReference>
<dbReference type="SUPFAM" id="SSF52096">
    <property type="entry name" value="ClpP/crotonase"/>
    <property type="match status" value="1"/>
</dbReference>
<evidence type="ECO:0000313" key="2">
    <source>
        <dbReference type="EMBL" id="MBF4274217.1"/>
    </source>
</evidence>